<proteinExistence type="predicted"/>
<reference evidence="1" key="2">
    <citation type="submission" date="2020-09" db="EMBL/GenBank/DDBJ databases">
        <authorList>
            <person name="Sun Q."/>
            <person name="Ohkuma M."/>
        </authorList>
    </citation>
    <scope>NUCLEOTIDE SEQUENCE</scope>
    <source>
        <strain evidence="1">JCM 19831</strain>
    </source>
</reference>
<dbReference type="EMBL" id="BMPI01000020">
    <property type="protein sequence ID" value="GGM37533.1"/>
    <property type="molecule type" value="Genomic_DNA"/>
</dbReference>
<protein>
    <submittedName>
        <fullName evidence="1">Uncharacterized protein</fullName>
    </submittedName>
</protein>
<evidence type="ECO:0000313" key="1">
    <source>
        <dbReference type="EMBL" id="GGM37533.1"/>
    </source>
</evidence>
<dbReference type="RefSeq" id="WP_190251751.1">
    <property type="nucleotide sequence ID" value="NZ_BMPI01000020.1"/>
</dbReference>
<organism evidence="1 2">
    <name type="scientific">Dactylosporangium sucinum</name>
    <dbReference type="NCBI Taxonomy" id="1424081"/>
    <lineage>
        <taxon>Bacteria</taxon>
        <taxon>Bacillati</taxon>
        <taxon>Actinomycetota</taxon>
        <taxon>Actinomycetes</taxon>
        <taxon>Micromonosporales</taxon>
        <taxon>Micromonosporaceae</taxon>
        <taxon>Dactylosporangium</taxon>
    </lineage>
</organism>
<dbReference type="AlphaFoldDB" id="A0A917TU56"/>
<dbReference type="Proteomes" id="UP000642070">
    <property type="component" value="Unassembled WGS sequence"/>
</dbReference>
<accession>A0A917TU56</accession>
<evidence type="ECO:0000313" key="2">
    <source>
        <dbReference type="Proteomes" id="UP000642070"/>
    </source>
</evidence>
<keyword evidence="2" id="KW-1185">Reference proteome</keyword>
<sequence>MLRIRRFLGWGRAATVAGFAVVAVAFSAGTILPVGHVGLKLLAMAVAVGWCTAQITDPREAVAVTAVGAICTAVLLARTCTVPPGQVVGDLVLVGLAAFLGRGQRWLRESMATPPADWLD</sequence>
<comment type="caution">
    <text evidence="1">The sequence shown here is derived from an EMBL/GenBank/DDBJ whole genome shotgun (WGS) entry which is preliminary data.</text>
</comment>
<gene>
    <name evidence="1" type="ORF">GCM10007977_043730</name>
</gene>
<name>A0A917TU56_9ACTN</name>
<reference evidence="1" key="1">
    <citation type="journal article" date="2014" name="Int. J. Syst. Evol. Microbiol.">
        <title>Complete genome sequence of Corynebacterium casei LMG S-19264T (=DSM 44701T), isolated from a smear-ripened cheese.</title>
        <authorList>
            <consortium name="US DOE Joint Genome Institute (JGI-PGF)"/>
            <person name="Walter F."/>
            <person name="Albersmeier A."/>
            <person name="Kalinowski J."/>
            <person name="Ruckert C."/>
        </authorList>
    </citation>
    <scope>NUCLEOTIDE SEQUENCE</scope>
    <source>
        <strain evidence="1">JCM 19831</strain>
    </source>
</reference>